<comment type="similarity">
    <text evidence="1 7 8">Belongs to the universal ribosomal protein uL22 family.</text>
</comment>
<organism evidence="12 13">
    <name type="scientific">Candidatus Nealsonbacteria bacterium CG08_land_8_20_14_0_20_38_20</name>
    <dbReference type="NCBI Taxonomy" id="1974705"/>
    <lineage>
        <taxon>Bacteria</taxon>
        <taxon>Candidatus Nealsoniibacteriota</taxon>
    </lineage>
</organism>
<name>A0A2H0YLP6_9BACT</name>
<keyword evidence="2 7" id="KW-0699">rRNA-binding</keyword>
<evidence type="ECO:0000313" key="12">
    <source>
        <dbReference type="EMBL" id="PIS39336.1"/>
    </source>
</evidence>
<evidence type="ECO:0000256" key="6">
    <source>
        <dbReference type="ARBA" id="ARBA00035207"/>
    </source>
</evidence>
<dbReference type="SUPFAM" id="SSF54843">
    <property type="entry name" value="Ribosomal protein L22"/>
    <property type="match status" value="1"/>
</dbReference>
<dbReference type="PANTHER" id="PTHR13501:SF8">
    <property type="entry name" value="LARGE RIBOSOMAL SUBUNIT PROTEIN UL22M"/>
    <property type="match status" value="1"/>
</dbReference>
<dbReference type="InterPro" id="IPR018260">
    <property type="entry name" value="Ribosomal_uL22_CS"/>
</dbReference>
<evidence type="ECO:0000256" key="2">
    <source>
        <dbReference type="ARBA" id="ARBA00022730"/>
    </source>
</evidence>
<evidence type="ECO:0000256" key="8">
    <source>
        <dbReference type="RuleBase" id="RU004005"/>
    </source>
</evidence>
<feature type="compositionally biased region" description="Basic residues" evidence="11">
    <location>
        <begin position="155"/>
        <end position="172"/>
    </location>
</feature>
<dbReference type="InterPro" id="IPR047867">
    <property type="entry name" value="Ribosomal_uL22_bac/org-type"/>
</dbReference>
<dbReference type="EMBL" id="PEYD01000047">
    <property type="protein sequence ID" value="PIS39336.1"/>
    <property type="molecule type" value="Genomic_DNA"/>
</dbReference>
<dbReference type="PROSITE" id="PS00464">
    <property type="entry name" value="RIBOSOMAL_L22"/>
    <property type="match status" value="1"/>
</dbReference>
<evidence type="ECO:0000256" key="4">
    <source>
        <dbReference type="ARBA" id="ARBA00022980"/>
    </source>
</evidence>
<evidence type="ECO:0000256" key="9">
    <source>
        <dbReference type="RuleBase" id="RU004006"/>
    </source>
</evidence>
<accession>A0A2H0YLP6</accession>
<dbReference type="AlphaFoldDB" id="A0A2H0YLP6"/>
<dbReference type="Gene3D" id="3.90.470.10">
    <property type="entry name" value="Ribosomal protein L22/L17"/>
    <property type="match status" value="1"/>
</dbReference>
<dbReference type="Proteomes" id="UP000230088">
    <property type="component" value="Unassembled WGS sequence"/>
</dbReference>
<dbReference type="InterPro" id="IPR036394">
    <property type="entry name" value="Ribosomal_uL22_sf"/>
</dbReference>
<dbReference type="HAMAP" id="MF_01331_B">
    <property type="entry name" value="Ribosomal_uL22_B"/>
    <property type="match status" value="1"/>
</dbReference>
<evidence type="ECO:0000256" key="10">
    <source>
        <dbReference type="RuleBase" id="RU004008"/>
    </source>
</evidence>
<comment type="function">
    <text evidence="7">The globular domain of the protein is located near the polypeptide exit tunnel on the outside of the subunit, while an extended beta-hairpin is found that lines the wall of the exit tunnel in the center of the 70S ribosome.</text>
</comment>
<keyword evidence="5 7" id="KW-0687">Ribonucleoprotein</keyword>
<feature type="region of interest" description="Disordered" evidence="11">
    <location>
        <begin position="126"/>
        <end position="172"/>
    </location>
</feature>
<dbReference type="InterPro" id="IPR005727">
    <property type="entry name" value="Ribosomal_uL22_bac/chlpt-type"/>
</dbReference>
<evidence type="ECO:0000256" key="11">
    <source>
        <dbReference type="SAM" id="MobiDB-lite"/>
    </source>
</evidence>
<evidence type="ECO:0000256" key="7">
    <source>
        <dbReference type="HAMAP-Rule" id="MF_01331"/>
    </source>
</evidence>
<reference evidence="13" key="1">
    <citation type="submission" date="2017-09" db="EMBL/GenBank/DDBJ databases">
        <title>Depth-based differentiation of microbial function through sediment-hosted aquifers and enrichment of novel symbionts in the deep terrestrial subsurface.</title>
        <authorList>
            <person name="Probst A.J."/>
            <person name="Ladd B."/>
            <person name="Jarett J.K."/>
            <person name="Geller-Mcgrath D.E."/>
            <person name="Sieber C.M.K."/>
            <person name="Emerson J.B."/>
            <person name="Anantharaman K."/>
            <person name="Thomas B.C."/>
            <person name="Malmstrom R."/>
            <person name="Stieglmeier M."/>
            <person name="Klingl A."/>
            <person name="Woyke T."/>
            <person name="Ryan C.M."/>
            <person name="Banfield J.F."/>
        </authorList>
    </citation>
    <scope>NUCLEOTIDE SEQUENCE [LARGE SCALE GENOMIC DNA]</scope>
</reference>
<dbReference type="GO" id="GO:0019843">
    <property type="term" value="F:rRNA binding"/>
    <property type="evidence" value="ECO:0007669"/>
    <property type="project" value="UniProtKB-UniRule"/>
</dbReference>
<dbReference type="NCBIfam" id="TIGR01044">
    <property type="entry name" value="rplV_bact"/>
    <property type="match status" value="1"/>
</dbReference>
<evidence type="ECO:0000313" key="13">
    <source>
        <dbReference type="Proteomes" id="UP000230088"/>
    </source>
</evidence>
<dbReference type="GO" id="GO:0006412">
    <property type="term" value="P:translation"/>
    <property type="evidence" value="ECO:0007669"/>
    <property type="project" value="UniProtKB-UniRule"/>
</dbReference>
<proteinExistence type="inferred from homology"/>
<sequence length="172" mass="19639">MSVIAKLKYLRIAPRKVRLVADLIRGKRAEEAKNILNFTVKKAALPILKLLKSCLANAKNDFQLEEGNLYIQKLLVDEGPKNKRWIARARGKADEIQKKTSHITIVLGEIKKEGVVAEKYVEKEEGVKKEGKGTERVEKALKTRKEKLRPGAKAPKPKKERRTKKVFRRTAF</sequence>
<dbReference type="GO" id="GO:0003735">
    <property type="term" value="F:structural constituent of ribosome"/>
    <property type="evidence" value="ECO:0007669"/>
    <property type="project" value="InterPro"/>
</dbReference>
<comment type="caution">
    <text evidence="12">The sequence shown here is derived from an EMBL/GenBank/DDBJ whole genome shotgun (WGS) entry which is preliminary data.</text>
</comment>
<gene>
    <name evidence="7" type="primary">rplV</name>
    <name evidence="12" type="ORF">COT33_02465</name>
</gene>
<dbReference type="PANTHER" id="PTHR13501">
    <property type="entry name" value="CHLOROPLAST 50S RIBOSOMAL PROTEIN L22-RELATED"/>
    <property type="match status" value="1"/>
</dbReference>
<dbReference type="GO" id="GO:0022625">
    <property type="term" value="C:cytosolic large ribosomal subunit"/>
    <property type="evidence" value="ECO:0007669"/>
    <property type="project" value="TreeGrafter"/>
</dbReference>
<feature type="compositionally biased region" description="Basic and acidic residues" evidence="11">
    <location>
        <begin position="126"/>
        <end position="143"/>
    </location>
</feature>
<dbReference type="CDD" id="cd00336">
    <property type="entry name" value="Ribosomal_L22"/>
    <property type="match status" value="1"/>
</dbReference>
<comment type="subunit">
    <text evidence="7 9">Part of the 50S ribosomal subunit.</text>
</comment>
<evidence type="ECO:0000256" key="3">
    <source>
        <dbReference type="ARBA" id="ARBA00022884"/>
    </source>
</evidence>
<keyword evidence="3 7" id="KW-0694">RNA-binding</keyword>
<dbReference type="Pfam" id="PF00237">
    <property type="entry name" value="Ribosomal_L22"/>
    <property type="match status" value="1"/>
</dbReference>
<comment type="function">
    <text evidence="7 10">This protein binds specifically to 23S rRNA; its binding is stimulated by other ribosomal proteins, e.g., L4, L17, and L20. It is important during the early stages of 50S assembly. It makes multiple contacts with different domains of the 23S rRNA in the assembled 50S subunit and ribosome.</text>
</comment>
<keyword evidence="4 7" id="KW-0689">Ribosomal protein</keyword>
<evidence type="ECO:0000256" key="1">
    <source>
        <dbReference type="ARBA" id="ARBA00009451"/>
    </source>
</evidence>
<evidence type="ECO:0000256" key="5">
    <source>
        <dbReference type="ARBA" id="ARBA00023274"/>
    </source>
</evidence>
<protein>
    <recommendedName>
        <fullName evidence="6 7">Large ribosomal subunit protein uL22</fullName>
    </recommendedName>
</protein>
<dbReference type="InterPro" id="IPR001063">
    <property type="entry name" value="Ribosomal_uL22"/>
</dbReference>